<accession>F6EKU3</accession>
<dbReference type="Pfam" id="PF18197">
    <property type="entry name" value="TTHB210-like"/>
    <property type="match status" value="1"/>
</dbReference>
<evidence type="ECO:0000313" key="4">
    <source>
        <dbReference type="Proteomes" id="UP000009235"/>
    </source>
</evidence>
<dbReference type="HOGENOM" id="CLU_070317_0_0_11"/>
<dbReference type="EMBL" id="CP002786">
    <property type="protein sequence ID" value="AEF41423.1"/>
    <property type="molecule type" value="Genomic_DNA"/>
</dbReference>
<proteinExistence type="predicted"/>
<feature type="domain" description="TTHB210-like" evidence="2">
    <location>
        <begin position="92"/>
        <end position="143"/>
    </location>
</feature>
<keyword evidence="4" id="KW-1185">Reference proteome</keyword>
<gene>
    <name evidence="3" type="ordered locus">AS9A_2976</name>
</gene>
<dbReference type="eggNOG" id="COG1917">
    <property type="taxonomic scope" value="Bacteria"/>
</dbReference>
<dbReference type="InterPro" id="IPR033786">
    <property type="entry name" value="TTHB210-like"/>
</dbReference>
<feature type="compositionally biased region" description="Low complexity" evidence="1">
    <location>
        <begin position="48"/>
        <end position="60"/>
    </location>
</feature>
<evidence type="ECO:0000313" key="3">
    <source>
        <dbReference type="EMBL" id="AEF41423.1"/>
    </source>
</evidence>
<dbReference type="Proteomes" id="UP000009235">
    <property type="component" value="Chromosome"/>
</dbReference>
<dbReference type="STRING" id="443218.AS9A_2976"/>
<dbReference type="InterPro" id="IPR040832">
    <property type="entry name" value="TTHB210-like_dom"/>
</dbReference>
<name>F6EKU3_HOYSD</name>
<dbReference type="AlphaFoldDB" id="F6EKU3"/>
<sequence>MKIRTEEERAIMRSRTRRLTSAAAATGLALALVTGCGTDTDDEGLGDATPDATTPEATTEVTEEEMEPPEGMFFGSEVEVGEGSARTFVLLDDDGAPTEVGIRLSEGALEALPDAPEGPPEFWEMELPDEAEDTVFQFVSLDWASHGHEPPGLFDVPHFDIHFYMIEADEVMAIDPEDPEFAEKAENVPEPQYMPQDFITLPGAPVAETAVPAMGVHWIDSEGGLVPGEYEFEVVFINGSWDGEYTFMEPMVTLEFLQSRESFEAEIKQPEAYQRSGYYPTMYSVTFDEATGEHVITLGGMEMREES</sequence>
<feature type="region of interest" description="Disordered" evidence="1">
    <location>
        <begin position="40"/>
        <end position="68"/>
    </location>
</feature>
<dbReference type="CDD" id="cd11669">
    <property type="entry name" value="TTHB210-like"/>
    <property type="match status" value="1"/>
</dbReference>
<protein>
    <recommendedName>
        <fullName evidence="2">TTHB210-like domain-containing protein</fullName>
    </recommendedName>
</protein>
<evidence type="ECO:0000256" key="1">
    <source>
        <dbReference type="SAM" id="MobiDB-lite"/>
    </source>
</evidence>
<dbReference type="KEGG" id="asd:AS9A_2976"/>
<evidence type="ECO:0000259" key="2">
    <source>
        <dbReference type="Pfam" id="PF18197"/>
    </source>
</evidence>
<organism evidence="3 4">
    <name type="scientific">Hoyosella subflava (strain DSM 45089 / JCM 17490 / NBRC 109087 / DQS3-9A1)</name>
    <name type="common">Amycolicicoccus subflavus</name>
    <dbReference type="NCBI Taxonomy" id="443218"/>
    <lineage>
        <taxon>Bacteria</taxon>
        <taxon>Bacillati</taxon>
        <taxon>Actinomycetota</taxon>
        <taxon>Actinomycetes</taxon>
        <taxon>Mycobacteriales</taxon>
        <taxon>Hoyosellaceae</taxon>
        <taxon>Hoyosella</taxon>
    </lineage>
</organism>
<reference evidence="3 4" key="1">
    <citation type="journal article" date="2011" name="J. Bacteriol.">
        <title>Complete genome sequence of Amycolicicoccus subflavus DQS3-9A1T, an actinomycete isolated from crude oil-polluted soil.</title>
        <authorList>
            <person name="Cai M."/>
            <person name="Chen W.M."/>
            <person name="Nie Y."/>
            <person name="Chi C.Q."/>
            <person name="Wang Y.N."/>
            <person name="Tang Y.Q."/>
            <person name="Li G.Y."/>
            <person name="Wu X.L."/>
        </authorList>
    </citation>
    <scope>NUCLEOTIDE SEQUENCE [LARGE SCALE GENOMIC DNA]</scope>
    <source>
        <strain evidence="4">DSM 45089 / DQS3-9A1</strain>
    </source>
</reference>